<proteinExistence type="predicted"/>
<protein>
    <submittedName>
        <fullName evidence="1">Uncharacterized protein</fullName>
    </submittedName>
</protein>
<comment type="caution">
    <text evidence="1">The sequence shown here is derived from an EMBL/GenBank/DDBJ whole genome shotgun (WGS) entry which is preliminary data.</text>
</comment>
<accession>A0A4Z1G9W2</accession>
<evidence type="ECO:0000313" key="2">
    <source>
        <dbReference type="Proteomes" id="UP000297814"/>
    </source>
</evidence>
<reference evidence="1 2" key="1">
    <citation type="submission" date="2017-12" db="EMBL/GenBank/DDBJ databases">
        <title>Comparative genomics of Botrytis spp.</title>
        <authorList>
            <person name="Valero-Jimenez C.A."/>
            <person name="Tapia P."/>
            <person name="Veloso J."/>
            <person name="Silva-Moreno E."/>
            <person name="Staats M."/>
            <person name="Valdes J.H."/>
            <person name="Van Kan J.A.L."/>
        </authorList>
    </citation>
    <scope>NUCLEOTIDE SEQUENCE [LARGE SCALE GENOMIC DNA]</scope>
    <source>
        <strain evidence="1 2">Bh0001</strain>
    </source>
</reference>
<sequence>MSDDSRDTGWERSNTNPSAIDNVLFDRATMLSLIHTAFRFRRPWVSRELSKIERGVVAGTLADKNLII</sequence>
<dbReference type="Proteomes" id="UP000297814">
    <property type="component" value="Unassembled WGS sequence"/>
</dbReference>
<organism evidence="1 2">
    <name type="scientific">Botrytis hyacinthi</name>
    <dbReference type="NCBI Taxonomy" id="278943"/>
    <lineage>
        <taxon>Eukaryota</taxon>
        <taxon>Fungi</taxon>
        <taxon>Dikarya</taxon>
        <taxon>Ascomycota</taxon>
        <taxon>Pezizomycotina</taxon>
        <taxon>Leotiomycetes</taxon>
        <taxon>Helotiales</taxon>
        <taxon>Sclerotiniaceae</taxon>
        <taxon>Botrytis</taxon>
    </lineage>
</organism>
<dbReference type="AlphaFoldDB" id="A0A4Z1G9W2"/>
<keyword evidence="2" id="KW-1185">Reference proteome</keyword>
<gene>
    <name evidence="1" type="ORF">BHYA_0336g00030</name>
</gene>
<dbReference type="EMBL" id="PQXK01000336">
    <property type="protein sequence ID" value="TGO32240.1"/>
    <property type="molecule type" value="Genomic_DNA"/>
</dbReference>
<evidence type="ECO:0000313" key="1">
    <source>
        <dbReference type="EMBL" id="TGO32240.1"/>
    </source>
</evidence>
<name>A0A4Z1G9W2_9HELO</name>